<dbReference type="InterPro" id="IPR052164">
    <property type="entry name" value="Anthracycline_SecMetBiosynth"/>
</dbReference>
<reference evidence="2 3" key="1">
    <citation type="submission" date="2024-06" db="EMBL/GenBank/DDBJ databases">
        <title>Genomic Encyclopedia of Type Strains, Phase V (KMG-V): Genome sequencing to study the core and pangenomes of soil and plant-associated prokaryotes.</title>
        <authorList>
            <person name="Whitman W."/>
        </authorList>
    </citation>
    <scope>NUCLEOTIDE SEQUENCE [LARGE SCALE GENOMIC DNA]</scope>
    <source>
        <strain evidence="2 3">USDA 160</strain>
    </source>
</reference>
<dbReference type="PANTHER" id="PTHR33993">
    <property type="entry name" value="GLYOXALASE-RELATED"/>
    <property type="match status" value="1"/>
</dbReference>
<dbReference type="InterPro" id="IPR029068">
    <property type="entry name" value="Glyas_Bleomycin-R_OHBP_Dase"/>
</dbReference>
<evidence type="ECO:0000313" key="2">
    <source>
        <dbReference type="EMBL" id="MET4721621.1"/>
    </source>
</evidence>
<evidence type="ECO:0000313" key="3">
    <source>
        <dbReference type="Proteomes" id="UP001549291"/>
    </source>
</evidence>
<keyword evidence="2" id="KW-0456">Lyase</keyword>
<dbReference type="Proteomes" id="UP001549291">
    <property type="component" value="Unassembled WGS sequence"/>
</dbReference>
<dbReference type="PANTHER" id="PTHR33993:SF14">
    <property type="entry name" value="GB|AAF24581.1"/>
    <property type="match status" value="1"/>
</dbReference>
<dbReference type="EMBL" id="JBEPTQ010000002">
    <property type="protein sequence ID" value="MET4721621.1"/>
    <property type="molecule type" value="Genomic_DNA"/>
</dbReference>
<sequence>MNGNRRGRLTQRVNDPQLSLCVQLGAVPQSHPGSNGEIGVADQLGRFAWYELLTTDVAAAGAFYRKVVGWGVTDESTPELPYTVLRSGGIPLGGLMDIPEEGRRSGATPRWMGYVAVDDLDGAAAQIGRLEGAIFVPPTDTNIGRIAVVADPQKATFGLIEKPTYGRWKPGRLDEPGRVGWHELLAVDRTVIFDFYRELFGWQKADAQTDPADWYQLFSAGGQTVGGMLTKLSSVAQPCWLHYFNVDDIGAATKHVNAGGGRILQGPIELPDGCWIARCVDPQGALFALQGARGHAGIEPFSASEVGWSAKWGGIASQGRIVLPKPKR</sequence>
<dbReference type="PROSITE" id="PS51819">
    <property type="entry name" value="VOC"/>
    <property type="match status" value="2"/>
</dbReference>
<dbReference type="RefSeq" id="WP_244436682.1">
    <property type="nucleotide sequence ID" value="NZ_CP066351.1"/>
</dbReference>
<name>A0ABV2RXF8_BRAJP</name>
<evidence type="ECO:0000259" key="1">
    <source>
        <dbReference type="PROSITE" id="PS51819"/>
    </source>
</evidence>
<gene>
    <name evidence="2" type="ORF">ABIF63_005727</name>
</gene>
<proteinExistence type="predicted"/>
<organism evidence="2 3">
    <name type="scientific">Bradyrhizobium japonicum</name>
    <dbReference type="NCBI Taxonomy" id="375"/>
    <lineage>
        <taxon>Bacteria</taxon>
        <taxon>Pseudomonadati</taxon>
        <taxon>Pseudomonadota</taxon>
        <taxon>Alphaproteobacteria</taxon>
        <taxon>Hyphomicrobiales</taxon>
        <taxon>Nitrobacteraceae</taxon>
        <taxon>Bradyrhizobium</taxon>
    </lineage>
</organism>
<comment type="caution">
    <text evidence="2">The sequence shown here is derived from an EMBL/GenBank/DDBJ whole genome shotgun (WGS) entry which is preliminary data.</text>
</comment>
<dbReference type="Pfam" id="PF00903">
    <property type="entry name" value="Glyoxalase"/>
    <property type="match status" value="2"/>
</dbReference>
<dbReference type="Gene3D" id="3.10.180.10">
    <property type="entry name" value="2,3-Dihydroxybiphenyl 1,2-Dioxygenase, domain 1"/>
    <property type="match status" value="2"/>
</dbReference>
<dbReference type="InterPro" id="IPR004360">
    <property type="entry name" value="Glyas_Fos-R_dOase_dom"/>
</dbReference>
<accession>A0ABV2RXF8</accession>
<feature type="domain" description="VOC" evidence="1">
    <location>
        <begin position="46"/>
        <end position="162"/>
    </location>
</feature>
<dbReference type="SUPFAM" id="SSF54593">
    <property type="entry name" value="Glyoxalase/Bleomycin resistance protein/Dihydroxybiphenyl dioxygenase"/>
    <property type="match status" value="2"/>
</dbReference>
<dbReference type="GO" id="GO:0016829">
    <property type="term" value="F:lyase activity"/>
    <property type="evidence" value="ECO:0007669"/>
    <property type="project" value="UniProtKB-KW"/>
</dbReference>
<feature type="domain" description="VOC" evidence="1">
    <location>
        <begin position="178"/>
        <end position="292"/>
    </location>
</feature>
<dbReference type="CDD" id="cd07247">
    <property type="entry name" value="SgaA_N_like"/>
    <property type="match status" value="2"/>
</dbReference>
<protein>
    <submittedName>
        <fullName evidence="2">Enzyme related to lactoylglutathione lyase</fullName>
    </submittedName>
</protein>
<dbReference type="InterPro" id="IPR037523">
    <property type="entry name" value="VOC_core"/>
</dbReference>
<keyword evidence="3" id="KW-1185">Reference proteome</keyword>